<protein>
    <submittedName>
        <fullName evidence="1">Uncharacterized protein</fullName>
    </submittedName>
</protein>
<dbReference type="AlphaFoldDB" id="T0FTU4"/>
<accession>T0FTU4</accession>
<evidence type="ECO:0000313" key="2">
    <source>
        <dbReference type="Proteomes" id="UP000015442"/>
    </source>
</evidence>
<name>T0FTU4_9LEPT</name>
<sequence>MGTLTNYIYFAIYDFLWEILHSNFLDKGIDYIVIFFRSKKY</sequence>
<dbReference type="EMBL" id="AKWY02000001">
    <property type="protein sequence ID" value="EQA73649.1"/>
    <property type="molecule type" value="Genomic_DNA"/>
</dbReference>
<gene>
    <name evidence="1" type="ORF">LEP1GSC059_3994</name>
</gene>
<proteinExistence type="predicted"/>
<dbReference type="Proteomes" id="UP000015442">
    <property type="component" value="Unassembled WGS sequence"/>
</dbReference>
<reference evidence="1 2" key="1">
    <citation type="submission" date="2013-05" db="EMBL/GenBank/DDBJ databases">
        <authorList>
            <person name="Harkins D.M."/>
            <person name="Durkin A.S."/>
            <person name="Brinkac L.M."/>
            <person name="Haft D.H."/>
            <person name="Selengut J.D."/>
            <person name="Sanka R."/>
            <person name="DePew J."/>
            <person name="Purushe J."/>
            <person name="Hartskeerl R.A."/>
            <person name="Ahmed A."/>
            <person name="van der Linden H."/>
            <person name="Goris M.G.A."/>
            <person name="Vinetz J.M."/>
            <person name="Sutton G.G."/>
            <person name="Nierman W.C."/>
            <person name="Fouts D.E."/>
        </authorList>
    </citation>
    <scope>NUCLEOTIDE SEQUENCE [LARGE SCALE GENOMIC DNA]</scope>
    <source>
        <strain evidence="1 2">CZ214</strain>
    </source>
</reference>
<evidence type="ECO:0000313" key="1">
    <source>
        <dbReference type="EMBL" id="EQA73649.1"/>
    </source>
</evidence>
<comment type="caution">
    <text evidence="1">The sequence shown here is derived from an EMBL/GenBank/DDBJ whole genome shotgun (WGS) entry which is preliminary data.</text>
</comment>
<organism evidence="1 2">
    <name type="scientific">Leptospira noguchii serovar Panama str. CZ214</name>
    <dbReference type="NCBI Taxonomy" id="1001595"/>
    <lineage>
        <taxon>Bacteria</taxon>
        <taxon>Pseudomonadati</taxon>
        <taxon>Spirochaetota</taxon>
        <taxon>Spirochaetia</taxon>
        <taxon>Leptospirales</taxon>
        <taxon>Leptospiraceae</taxon>
        <taxon>Leptospira</taxon>
    </lineage>
</organism>